<dbReference type="EMBL" id="LNIZ01000001">
    <property type="protein sequence ID" value="KTF05068.1"/>
    <property type="molecule type" value="Genomic_DNA"/>
</dbReference>
<dbReference type="NCBIfam" id="TIGR00481">
    <property type="entry name" value="YbhB/YbcL family Raf kinase inhibitor-like protein"/>
    <property type="match status" value="1"/>
</dbReference>
<gene>
    <name evidence="2" type="ORF">AQZ59_00378</name>
</gene>
<name>A0A0W1KNC4_9ACTO</name>
<dbReference type="InterPro" id="IPR005247">
    <property type="entry name" value="YbhB_YbcL/LppC-like"/>
</dbReference>
<dbReference type="CDD" id="cd00865">
    <property type="entry name" value="PEBP_bact_arch"/>
    <property type="match status" value="1"/>
</dbReference>
<dbReference type="Proteomes" id="UP000054404">
    <property type="component" value="Unassembled WGS sequence"/>
</dbReference>
<dbReference type="STRING" id="59561.AQZ59_00378"/>
<reference evidence="2 3" key="1">
    <citation type="submission" date="2015-11" db="EMBL/GenBank/DDBJ databases">
        <title>Draft Genome Sequence of the Type Strain Trueperella bernardiae LCDC 89-0504T, Isolated from Blood Culture.</title>
        <authorList>
            <person name="Bernier A.-M."/>
            <person name="Bernard K."/>
        </authorList>
    </citation>
    <scope>NUCLEOTIDE SEQUENCE [LARGE SCALE GENOMIC DNA]</scope>
    <source>
        <strain evidence="2 3">LCDC 89-0504</strain>
    </source>
</reference>
<dbReference type="PANTHER" id="PTHR30289">
    <property type="entry name" value="UNCHARACTERIZED PROTEIN YBCL-RELATED"/>
    <property type="match status" value="1"/>
</dbReference>
<organism evidence="2 3">
    <name type="scientific">Trueperella bernardiae</name>
    <dbReference type="NCBI Taxonomy" id="59561"/>
    <lineage>
        <taxon>Bacteria</taxon>
        <taxon>Bacillati</taxon>
        <taxon>Actinomycetota</taxon>
        <taxon>Actinomycetes</taxon>
        <taxon>Actinomycetales</taxon>
        <taxon>Actinomycetaceae</taxon>
        <taxon>Trueperella</taxon>
    </lineage>
</organism>
<proteinExistence type="inferred from homology"/>
<dbReference type="PATRIC" id="fig|59561.3.peg.372"/>
<dbReference type="Pfam" id="PF01161">
    <property type="entry name" value="PBP"/>
    <property type="match status" value="1"/>
</dbReference>
<comment type="caution">
    <text evidence="2">The sequence shown here is derived from an EMBL/GenBank/DDBJ whole genome shotgun (WGS) entry which is preliminary data.</text>
</comment>
<dbReference type="AlphaFoldDB" id="A0A0W1KNC4"/>
<dbReference type="PANTHER" id="PTHR30289:SF1">
    <property type="entry name" value="PEBP (PHOSPHATIDYLETHANOLAMINE-BINDING PROTEIN) FAMILY PROTEIN"/>
    <property type="match status" value="1"/>
</dbReference>
<sequence>MTYFAYDGAMNLERPLAPDPYELLPAVPSFTLTSPTLTDGGVMPEFHLGFADNVSPALEWSGFPPETQGFAVTCFDPDAPTPSGYWHWIVLDLADITCLEEGAGQHDLTLPGAASHIRNDAGEFAYYGAAPPPGDVHPHRYIFVVHALDVPSLELDPEDTTPAAAAFHTVFHTLARARLTVTYQR</sequence>
<dbReference type="SUPFAM" id="SSF49777">
    <property type="entry name" value="PEBP-like"/>
    <property type="match status" value="1"/>
</dbReference>
<evidence type="ECO:0000313" key="3">
    <source>
        <dbReference type="Proteomes" id="UP000054404"/>
    </source>
</evidence>
<dbReference type="InterPro" id="IPR008914">
    <property type="entry name" value="PEBP"/>
</dbReference>
<dbReference type="Gene3D" id="3.90.280.10">
    <property type="entry name" value="PEBP-like"/>
    <property type="match status" value="1"/>
</dbReference>
<evidence type="ECO:0000313" key="2">
    <source>
        <dbReference type="EMBL" id="KTF05068.1"/>
    </source>
</evidence>
<evidence type="ECO:0000256" key="1">
    <source>
        <dbReference type="ARBA" id="ARBA00007120"/>
    </source>
</evidence>
<dbReference type="InterPro" id="IPR036610">
    <property type="entry name" value="PEBP-like_sf"/>
</dbReference>
<protein>
    <submittedName>
        <fullName evidence="2">Putative kinase inhibitor protein</fullName>
    </submittedName>
</protein>
<keyword evidence="3" id="KW-1185">Reference proteome</keyword>
<accession>A0A0W1KNC4</accession>
<comment type="similarity">
    <text evidence="1">Belongs to the UPF0098 family.</text>
</comment>